<dbReference type="Proteomes" id="UP000297983">
    <property type="component" value="Unassembled WGS sequence"/>
</dbReference>
<reference evidence="2 3" key="1">
    <citation type="submission" date="2019-03" db="EMBL/GenBank/DDBJ databases">
        <title>Genomics of glacier-inhabiting Cryobacterium strains.</title>
        <authorList>
            <person name="Liu Q."/>
            <person name="Xin Y.-H."/>
        </authorList>
    </citation>
    <scope>NUCLEOTIDE SEQUENCE [LARGE SCALE GENOMIC DNA]</scope>
    <source>
        <strain evidence="2 3">Hz16</strain>
    </source>
</reference>
<dbReference type="RefSeq" id="WP_134552965.1">
    <property type="nucleotide sequence ID" value="NZ_SOHL01000027.1"/>
</dbReference>
<feature type="signal peptide" evidence="1">
    <location>
        <begin position="1"/>
        <end position="23"/>
    </location>
</feature>
<keyword evidence="3" id="KW-1185">Reference proteome</keyword>
<organism evidence="2 3">
    <name type="scientific">Cryobacterium gelidum</name>
    <dbReference type="NCBI Taxonomy" id="1259164"/>
    <lineage>
        <taxon>Bacteria</taxon>
        <taxon>Bacillati</taxon>
        <taxon>Actinomycetota</taxon>
        <taxon>Actinomycetes</taxon>
        <taxon>Micrococcales</taxon>
        <taxon>Microbacteriaceae</taxon>
        <taxon>Cryobacterium</taxon>
    </lineage>
</organism>
<keyword evidence="1" id="KW-0732">Signal</keyword>
<evidence type="ECO:0000256" key="1">
    <source>
        <dbReference type="SAM" id="SignalP"/>
    </source>
</evidence>
<name>A0A4R9ARC8_9MICO</name>
<evidence type="ECO:0000313" key="3">
    <source>
        <dbReference type="Proteomes" id="UP000297983"/>
    </source>
</evidence>
<gene>
    <name evidence="2" type="ORF">E3T50_14860</name>
</gene>
<evidence type="ECO:0000313" key="2">
    <source>
        <dbReference type="EMBL" id="TFD68408.1"/>
    </source>
</evidence>
<dbReference type="EMBL" id="SOHL01000027">
    <property type="protein sequence ID" value="TFD68408.1"/>
    <property type="molecule type" value="Genomic_DNA"/>
</dbReference>
<sequence>MKSQRAVMAALVTCAFFALTACAGTAVPGAGVPAALPEPVTNTDELVGQGTVLQKGEGEPQLCLGAIMESYPPQCNGPAIRGWDWSLAKYSETASTVTWGTYAVFGTWNGTAFTQTQPPIPLSLYSPVGSPDPRQDATNAGASDDATLQRISDELAGSQTLSSVPMNGYLWVSVLYDDGTIQHYVDERYGPDVVIVQPALLPAS</sequence>
<protein>
    <recommendedName>
        <fullName evidence="4">DUF3558 domain-containing protein</fullName>
    </recommendedName>
</protein>
<comment type="caution">
    <text evidence="2">The sequence shown here is derived from an EMBL/GenBank/DDBJ whole genome shotgun (WGS) entry which is preliminary data.</text>
</comment>
<dbReference type="AlphaFoldDB" id="A0A4R9ARC8"/>
<proteinExistence type="predicted"/>
<accession>A0A4R9ARC8</accession>
<feature type="chain" id="PRO_5020948099" description="DUF3558 domain-containing protein" evidence="1">
    <location>
        <begin position="24"/>
        <end position="204"/>
    </location>
</feature>
<evidence type="ECO:0008006" key="4">
    <source>
        <dbReference type="Google" id="ProtNLM"/>
    </source>
</evidence>
<dbReference type="PROSITE" id="PS51257">
    <property type="entry name" value="PROKAR_LIPOPROTEIN"/>
    <property type="match status" value="1"/>
</dbReference>